<dbReference type="SFLD" id="SFLDS00029">
    <property type="entry name" value="Radical_SAM"/>
    <property type="match status" value="1"/>
</dbReference>
<dbReference type="eggNOG" id="COG0535">
    <property type="taxonomic scope" value="Bacteria"/>
</dbReference>
<gene>
    <name evidence="6" type="ordered locus">PTH_0131</name>
</gene>
<dbReference type="PANTHER" id="PTHR43728">
    <property type="entry name" value="SLR0304 PROTEIN"/>
    <property type="match status" value="1"/>
</dbReference>
<dbReference type="PANTHER" id="PTHR43728:SF1">
    <property type="entry name" value="FE-S OXIDOREDUCTASE"/>
    <property type="match status" value="1"/>
</dbReference>
<dbReference type="AlphaFoldDB" id="A5D616"/>
<reference evidence="7" key="1">
    <citation type="journal article" date="2008" name="Genome Res.">
        <title>The genome of Pelotomaculum thermopropionicum reveals niche-associated evolution in anaerobic microbiota.</title>
        <authorList>
            <person name="Kosaka T."/>
            <person name="Kato S."/>
            <person name="Shimoyama T."/>
            <person name="Ishii S."/>
            <person name="Abe T."/>
            <person name="Watanabe K."/>
        </authorList>
    </citation>
    <scope>NUCLEOTIDE SEQUENCE [LARGE SCALE GENOMIC DNA]</scope>
    <source>
        <strain evidence="7">DSM 13744 / JCM 10971 / SI</strain>
    </source>
</reference>
<dbReference type="CDD" id="cd01335">
    <property type="entry name" value="Radical_SAM"/>
    <property type="match status" value="1"/>
</dbReference>
<evidence type="ECO:0000256" key="4">
    <source>
        <dbReference type="ARBA" id="ARBA00023014"/>
    </source>
</evidence>
<evidence type="ECO:0000313" key="7">
    <source>
        <dbReference type="Proteomes" id="UP000006556"/>
    </source>
</evidence>
<dbReference type="SFLD" id="SFLDG01067">
    <property type="entry name" value="SPASM/twitch_domain_containing"/>
    <property type="match status" value="1"/>
</dbReference>
<organism evidence="6 7">
    <name type="scientific">Pelotomaculum thermopropionicum (strain DSM 13744 / JCM 10971 / SI)</name>
    <dbReference type="NCBI Taxonomy" id="370438"/>
    <lineage>
        <taxon>Bacteria</taxon>
        <taxon>Bacillati</taxon>
        <taxon>Bacillota</taxon>
        <taxon>Clostridia</taxon>
        <taxon>Eubacteriales</taxon>
        <taxon>Desulfotomaculaceae</taxon>
        <taxon>Pelotomaculum</taxon>
    </lineage>
</organism>
<sequence length="349" mass="38840">MSHGLKRQRQLPGGAATQLYRLRNIGRLVPFKQRMIKAGLFPLKSTGISVLQVNIGRVCNLSCRHCHVEAGPDRTELMSRETILSCLEALAGADIPVLDITGGAPELNPHLPWLIEEAARLGRRVMVRTNLTVLDADEFAHLAEFYAFHRVEVVASLPYYLEKNTDRLRGRGVFEVSVKVLRRLNRLGYGRENRLQLNLVYNPGGAFLPPGQHAIEQEFRRELLRRYGIVFNRLFTITNVPVGRFLDFLQASGNLERYMERLAGLFNPAAAARVMCRDQVSVGWDGRLYDCDFNQMLGLTCSPEAPGRISEFDRAALQNRRIVMENHCYACTAGAGSSCGGALAGGGKA</sequence>
<dbReference type="GO" id="GO:0046872">
    <property type="term" value="F:metal ion binding"/>
    <property type="evidence" value="ECO:0007669"/>
    <property type="project" value="UniProtKB-KW"/>
</dbReference>
<dbReference type="HOGENOM" id="CLU_050695_0_0_9"/>
<keyword evidence="7" id="KW-1185">Reference proteome</keyword>
<feature type="domain" description="Radical SAM core" evidence="5">
    <location>
        <begin position="45"/>
        <end position="269"/>
    </location>
</feature>
<keyword evidence="2" id="KW-0479">Metal-binding</keyword>
<dbReference type="EMBL" id="AP009389">
    <property type="protein sequence ID" value="BAF58313.1"/>
    <property type="molecule type" value="Genomic_DNA"/>
</dbReference>
<dbReference type="NCBIfam" id="TIGR04167">
    <property type="entry name" value="rSAM_SeCys"/>
    <property type="match status" value="1"/>
</dbReference>
<dbReference type="STRING" id="370438.PTH_0131"/>
<name>A5D616_PELTS</name>
<dbReference type="InterPro" id="IPR013785">
    <property type="entry name" value="Aldolase_TIM"/>
</dbReference>
<dbReference type="InterPro" id="IPR007197">
    <property type="entry name" value="rSAM"/>
</dbReference>
<dbReference type="Proteomes" id="UP000006556">
    <property type="component" value="Chromosome"/>
</dbReference>
<dbReference type="GO" id="GO:0051536">
    <property type="term" value="F:iron-sulfur cluster binding"/>
    <property type="evidence" value="ECO:0007669"/>
    <property type="project" value="UniProtKB-KW"/>
</dbReference>
<dbReference type="InterPro" id="IPR058240">
    <property type="entry name" value="rSAM_sf"/>
</dbReference>
<dbReference type="InterPro" id="IPR024521">
    <property type="entry name" value="ArsS-like_C"/>
</dbReference>
<dbReference type="Pfam" id="PF04055">
    <property type="entry name" value="Radical_SAM"/>
    <property type="match status" value="1"/>
</dbReference>
<keyword evidence="4" id="KW-0411">Iron-sulfur</keyword>
<dbReference type="KEGG" id="pth:PTH_0131"/>
<keyword evidence="1" id="KW-0949">S-adenosyl-L-methionine</keyword>
<evidence type="ECO:0000313" key="6">
    <source>
        <dbReference type="EMBL" id="BAF58313.1"/>
    </source>
</evidence>
<evidence type="ECO:0000256" key="3">
    <source>
        <dbReference type="ARBA" id="ARBA00023004"/>
    </source>
</evidence>
<protein>
    <submittedName>
        <fullName evidence="6">Predicted Fe-S oxidoreductases</fullName>
    </submittedName>
</protein>
<evidence type="ECO:0000259" key="5">
    <source>
        <dbReference type="PROSITE" id="PS51918"/>
    </source>
</evidence>
<dbReference type="InterPro" id="IPR026351">
    <property type="entry name" value="rSAM_ArsS-like"/>
</dbReference>
<keyword evidence="3" id="KW-0408">Iron</keyword>
<evidence type="ECO:0000256" key="1">
    <source>
        <dbReference type="ARBA" id="ARBA00022691"/>
    </source>
</evidence>
<dbReference type="PROSITE" id="PS51918">
    <property type="entry name" value="RADICAL_SAM"/>
    <property type="match status" value="1"/>
</dbReference>
<dbReference type="Pfam" id="PF12345">
    <property type="entry name" value="DUF3641"/>
    <property type="match status" value="1"/>
</dbReference>
<accession>A5D616</accession>
<dbReference type="SUPFAM" id="SSF102114">
    <property type="entry name" value="Radical SAM enzymes"/>
    <property type="match status" value="1"/>
</dbReference>
<dbReference type="Gene3D" id="3.20.20.70">
    <property type="entry name" value="Aldolase class I"/>
    <property type="match status" value="1"/>
</dbReference>
<evidence type="ECO:0000256" key="2">
    <source>
        <dbReference type="ARBA" id="ARBA00022723"/>
    </source>
</evidence>
<dbReference type="GO" id="GO:0003824">
    <property type="term" value="F:catalytic activity"/>
    <property type="evidence" value="ECO:0007669"/>
    <property type="project" value="InterPro"/>
</dbReference>
<proteinExistence type="predicted"/>